<dbReference type="Proteomes" id="UP000008544">
    <property type="component" value="Chromosome"/>
</dbReference>
<dbReference type="SUPFAM" id="SSF53850">
    <property type="entry name" value="Periplasmic binding protein-like II"/>
    <property type="match status" value="1"/>
</dbReference>
<dbReference type="InterPro" id="IPR000847">
    <property type="entry name" value="LysR_HTH_N"/>
</dbReference>
<dbReference type="PANTHER" id="PTHR30126">
    <property type="entry name" value="HTH-TYPE TRANSCRIPTIONAL REGULATOR"/>
    <property type="match status" value="1"/>
</dbReference>
<dbReference type="AlphaFoldDB" id="B1I630"/>
<dbReference type="HOGENOM" id="CLU_039613_6_1_9"/>
<evidence type="ECO:0000256" key="2">
    <source>
        <dbReference type="ARBA" id="ARBA00023015"/>
    </source>
</evidence>
<keyword evidence="4" id="KW-0804">Transcription</keyword>
<dbReference type="InterPro" id="IPR036390">
    <property type="entry name" value="WH_DNA-bd_sf"/>
</dbReference>
<dbReference type="EMBL" id="CP000860">
    <property type="protein sequence ID" value="ACA60479.1"/>
    <property type="molecule type" value="Genomic_DNA"/>
</dbReference>
<dbReference type="SUPFAM" id="SSF46785">
    <property type="entry name" value="Winged helix' DNA-binding domain"/>
    <property type="match status" value="1"/>
</dbReference>
<dbReference type="Pfam" id="PF00126">
    <property type="entry name" value="HTH_1"/>
    <property type="match status" value="1"/>
</dbReference>
<sequence>MITDIPLSQLRVFHAVARHLSYSRAAEELALSQPAVSRQISNLEGLLGLRLFDRRGRRVQLTDAGRSLYEYADQIVHLAGEARRAMDGLRNLERGQVRLGLAASAAGHALRSTLKQFGAFYPEIEVRLKVAPSRRIQQLLAEGALDLALAGPDVLPGLHIEFVLSDTLILVSASDHPWTTQPPPDYAALNRQILLWPPRGSGVREAAASFLHAHGLQPETIEVPDWSAIRNLAAAGTGLAFVPAAPAAPELETGRLVQYGPGWTFSFSRCLLSAKDRPLFPAALAFANFARKHETST</sequence>
<dbReference type="InterPro" id="IPR005119">
    <property type="entry name" value="LysR_subst-bd"/>
</dbReference>
<dbReference type="PANTHER" id="PTHR30126:SF40">
    <property type="entry name" value="HTH-TYPE TRANSCRIPTIONAL REGULATOR GLTR"/>
    <property type="match status" value="1"/>
</dbReference>
<gene>
    <name evidence="6" type="ordered locus">Daud_1988</name>
</gene>
<proteinExistence type="inferred from homology"/>
<dbReference type="CDD" id="cd05466">
    <property type="entry name" value="PBP2_LTTR_substrate"/>
    <property type="match status" value="1"/>
</dbReference>
<evidence type="ECO:0000313" key="6">
    <source>
        <dbReference type="EMBL" id="ACA60479.1"/>
    </source>
</evidence>
<dbReference type="KEGG" id="dau:Daud_1988"/>
<reference evidence="6 7" key="2">
    <citation type="journal article" date="2008" name="Science">
        <title>Environmental genomics reveals a single-species ecosystem deep within Earth.</title>
        <authorList>
            <person name="Chivian D."/>
            <person name="Brodie E.L."/>
            <person name="Alm E.J."/>
            <person name="Culley D.E."/>
            <person name="Dehal P.S."/>
            <person name="Desantis T.Z."/>
            <person name="Gihring T.M."/>
            <person name="Lapidus A."/>
            <person name="Lin L.H."/>
            <person name="Lowry S.R."/>
            <person name="Moser D.P."/>
            <person name="Richardson P.M."/>
            <person name="Southam G."/>
            <person name="Wanger G."/>
            <person name="Pratt L.M."/>
            <person name="Andersen G.L."/>
            <person name="Hazen T.C."/>
            <person name="Brockman F.J."/>
            <person name="Arkin A.P."/>
            <person name="Onstott T.C."/>
        </authorList>
    </citation>
    <scope>NUCLEOTIDE SEQUENCE [LARGE SCALE GENOMIC DNA]</scope>
    <source>
        <strain evidence="6 7">MP104C</strain>
    </source>
</reference>
<keyword evidence="2" id="KW-0805">Transcription regulation</keyword>
<dbReference type="InterPro" id="IPR036388">
    <property type="entry name" value="WH-like_DNA-bd_sf"/>
</dbReference>
<evidence type="ECO:0000313" key="7">
    <source>
        <dbReference type="Proteomes" id="UP000008544"/>
    </source>
</evidence>
<evidence type="ECO:0000256" key="3">
    <source>
        <dbReference type="ARBA" id="ARBA00023125"/>
    </source>
</evidence>
<reference evidence="7" key="1">
    <citation type="submission" date="2007-10" db="EMBL/GenBank/DDBJ databases">
        <title>Complete sequence of chromosome of Desulforudis audaxviator MP104C.</title>
        <authorList>
            <person name="Copeland A."/>
            <person name="Lucas S."/>
            <person name="Lapidus A."/>
            <person name="Barry K."/>
            <person name="Glavina del Rio T."/>
            <person name="Dalin E."/>
            <person name="Tice H."/>
            <person name="Bruce D."/>
            <person name="Pitluck S."/>
            <person name="Lowry S.R."/>
            <person name="Larimer F."/>
            <person name="Land M.L."/>
            <person name="Hauser L."/>
            <person name="Kyrpides N."/>
            <person name="Ivanova N.N."/>
            <person name="Richardson P."/>
        </authorList>
    </citation>
    <scope>NUCLEOTIDE SEQUENCE [LARGE SCALE GENOMIC DNA]</scope>
    <source>
        <strain evidence="7">MP104C</strain>
    </source>
</reference>
<protein>
    <submittedName>
        <fullName evidence="6">Transcriptional regulator, LysR family</fullName>
    </submittedName>
</protein>
<dbReference type="STRING" id="477974.Daud_1988"/>
<dbReference type="FunFam" id="1.10.10.10:FF:000001">
    <property type="entry name" value="LysR family transcriptional regulator"/>
    <property type="match status" value="1"/>
</dbReference>
<organism evidence="6 7">
    <name type="scientific">Desulforudis audaxviator (strain MP104C)</name>
    <dbReference type="NCBI Taxonomy" id="477974"/>
    <lineage>
        <taxon>Bacteria</taxon>
        <taxon>Bacillati</taxon>
        <taxon>Bacillota</taxon>
        <taxon>Clostridia</taxon>
        <taxon>Thermoanaerobacterales</taxon>
        <taxon>Candidatus Desulforudaceae</taxon>
        <taxon>Candidatus Desulforudis</taxon>
    </lineage>
</organism>
<feature type="domain" description="HTH lysR-type" evidence="5">
    <location>
        <begin position="5"/>
        <end position="62"/>
    </location>
</feature>
<dbReference type="GO" id="GO:0003700">
    <property type="term" value="F:DNA-binding transcription factor activity"/>
    <property type="evidence" value="ECO:0007669"/>
    <property type="project" value="InterPro"/>
</dbReference>
<keyword evidence="7" id="KW-1185">Reference proteome</keyword>
<dbReference type="Gene3D" id="3.40.190.290">
    <property type="match status" value="1"/>
</dbReference>
<dbReference type="Pfam" id="PF03466">
    <property type="entry name" value="LysR_substrate"/>
    <property type="match status" value="1"/>
</dbReference>
<dbReference type="Gene3D" id="1.10.10.10">
    <property type="entry name" value="Winged helix-like DNA-binding domain superfamily/Winged helix DNA-binding domain"/>
    <property type="match status" value="1"/>
</dbReference>
<dbReference type="PROSITE" id="PS50931">
    <property type="entry name" value="HTH_LYSR"/>
    <property type="match status" value="1"/>
</dbReference>
<evidence type="ECO:0000256" key="1">
    <source>
        <dbReference type="ARBA" id="ARBA00009437"/>
    </source>
</evidence>
<accession>B1I630</accession>
<dbReference type="eggNOG" id="COG0583">
    <property type="taxonomic scope" value="Bacteria"/>
</dbReference>
<evidence type="ECO:0000259" key="5">
    <source>
        <dbReference type="PROSITE" id="PS50931"/>
    </source>
</evidence>
<dbReference type="GO" id="GO:0000976">
    <property type="term" value="F:transcription cis-regulatory region binding"/>
    <property type="evidence" value="ECO:0007669"/>
    <property type="project" value="TreeGrafter"/>
</dbReference>
<dbReference type="RefSeq" id="WP_012303054.1">
    <property type="nucleotide sequence ID" value="NC_010424.1"/>
</dbReference>
<dbReference type="PRINTS" id="PR00039">
    <property type="entry name" value="HTHLYSR"/>
</dbReference>
<keyword evidence="3" id="KW-0238">DNA-binding</keyword>
<comment type="similarity">
    <text evidence="1">Belongs to the LysR transcriptional regulatory family.</text>
</comment>
<evidence type="ECO:0000256" key="4">
    <source>
        <dbReference type="ARBA" id="ARBA00023163"/>
    </source>
</evidence>
<name>B1I630_DESAP</name>